<keyword evidence="1" id="KW-0227">DNA damage</keyword>
<evidence type="ECO:0000256" key="4">
    <source>
        <dbReference type="ARBA" id="ARBA00033095"/>
    </source>
</evidence>
<evidence type="ECO:0000313" key="7">
    <source>
        <dbReference type="EMBL" id="KAG7762288.1"/>
    </source>
</evidence>
<dbReference type="AlphaFoldDB" id="A0AAN6D904"/>
<evidence type="ECO:0000256" key="2">
    <source>
        <dbReference type="ARBA" id="ARBA00030795"/>
    </source>
</evidence>
<dbReference type="EMBL" id="JAHLUN010000015">
    <property type="protein sequence ID" value="KAG7762288.1"/>
    <property type="molecule type" value="Genomic_DNA"/>
</dbReference>
<organism evidence="6 9">
    <name type="scientific">Ogataea haglerorum</name>
    <dbReference type="NCBI Taxonomy" id="1937702"/>
    <lineage>
        <taxon>Eukaryota</taxon>
        <taxon>Fungi</taxon>
        <taxon>Dikarya</taxon>
        <taxon>Ascomycota</taxon>
        <taxon>Saccharomycotina</taxon>
        <taxon>Pichiomycetes</taxon>
        <taxon>Pichiales</taxon>
        <taxon>Pichiaceae</taxon>
        <taxon>Ogataea</taxon>
    </lineage>
</organism>
<dbReference type="Gene3D" id="1.10.10.10">
    <property type="entry name" value="Winged helix-like DNA-binding domain superfamily/Winged helix DNA-binding domain"/>
    <property type="match status" value="1"/>
</dbReference>
<dbReference type="Proteomes" id="UP000697297">
    <property type="component" value="Unassembled WGS sequence"/>
</dbReference>
<dbReference type="Pfam" id="PF01035">
    <property type="entry name" value="DNA_binding_1"/>
    <property type="match status" value="1"/>
</dbReference>
<dbReference type="EMBL" id="JAHLUH010000002">
    <property type="protein sequence ID" value="KAG7729765.1"/>
    <property type="molecule type" value="Genomic_DNA"/>
</dbReference>
<evidence type="ECO:0000313" key="6">
    <source>
        <dbReference type="EMBL" id="KAG7729765.1"/>
    </source>
</evidence>
<keyword evidence="8" id="KW-1185">Reference proteome</keyword>
<evidence type="ECO:0000313" key="9">
    <source>
        <dbReference type="Proteomes" id="UP000738402"/>
    </source>
</evidence>
<dbReference type="PANTHER" id="PTHR42942">
    <property type="entry name" value="6-O-METHYLGUANINE DNA METHYLTRANSFERASE"/>
    <property type="match status" value="1"/>
</dbReference>
<evidence type="ECO:0000259" key="5">
    <source>
        <dbReference type="Pfam" id="PF01035"/>
    </source>
</evidence>
<dbReference type="InterPro" id="IPR036217">
    <property type="entry name" value="MethylDNA_cys_MeTrfase_DNAb"/>
</dbReference>
<protein>
    <recommendedName>
        <fullName evidence="2">6-O-methylguanine-DNA methyltransferase</fullName>
    </recommendedName>
    <alternativeName>
        <fullName evidence="4">DNA repair MTase</fullName>
    </alternativeName>
    <alternativeName>
        <fullName evidence="3">O-6-methylguanine-DNA-alkyltransferase</fullName>
    </alternativeName>
</protein>
<dbReference type="SUPFAM" id="SSF46767">
    <property type="entry name" value="Methylated DNA-protein cysteine methyltransferase, C-terminal domain"/>
    <property type="match status" value="1"/>
</dbReference>
<evidence type="ECO:0000313" key="8">
    <source>
        <dbReference type="Proteomes" id="UP000697297"/>
    </source>
</evidence>
<dbReference type="CDD" id="cd06445">
    <property type="entry name" value="ATase"/>
    <property type="match status" value="1"/>
</dbReference>
<dbReference type="PANTHER" id="PTHR42942:SF1">
    <property type="entry name" value="ALKYLTRANSFERASE-LIKE PROTEIN 1"/>
    <property type="match status" value="1"/>
</dbReference>
<feature type="domain" description="Methylated-DNA-[protein]-cysteine S-methyltransferase DNA binding" evidence="5">
    <location>
        <begin position="11"/>
        <end position="101"/>
    </location>
</feature>
<proteinExistence type="predicted"/>
<dbReference type="InterPro" id="IPR036388">
    <property type="entry name" value="WH-like_DNA-bd_sf"/>
</dbReference>
<gene>
    <name evidence="6" type="ORF">KL933_000845</name>
    <name evidence="7" type="ORF">KL946_004684</name>
</gene>
<dbReference type="InterPro" id="IPR052520">
    <property type="entry name" value="ATL_DNA_repair"/>
</dbReference>
<dbReference type="GO" id="GO:0006281">
    <property type="term" value="P:DNA repair"/>
    <property type="evidence" value="ECO:0007669"/>
    <property type="project" value="InterPro"/>
</dbReference>
<reference evidence="6 8" key="1">
    <citation type="journal article" date="2021" name="G3 (Bethesda)">
        <title>Genomic diversity, chromosomal rearrangements, and interspecies hybridization in the ogataea polymorpha species complex.</title>
        <authorList>
            <person name="Hanson S.J."/>
            <person name="Cinneide E.O."/>
            <person name="Salzberg L.I."/>
            <person name="Wolfe K.H."/>
            <person name="McGowan J."/>
            <person name="Fitzpatrick D.A."/>
            <person name="Matlin K."/>
        </authorList>
    </citation>
    <scope>NUCLEOTIDE SEQUENCE</scope>
    <source>
        <strain evidence="7">81-436-3</strain>
        <strain evidence="6">83-405-1</strain>
    </source>
</reference>
<sequence length="135" mass="15772">MRQPTGEQLVFHHSVFMETSKIPYGRVTSYGQIARRIYRPQNARQVGMSLKNLTTYTRFFDDPEFQNLPWWRVVNSQGMISKRERADAVTEQADLLRREGVIVSERGGEYFIDLNEFGWFEDASDDGESGYESDY</sequence>
<dbReference type="InterPro" id="IPR014048">
    <property type="entry name" value="MethylDNA_cys_MeTrfase_DNA-bd"/>
</dbReference>
<dbReference type="Proteomes" id="UP000738402">
    <property type="component" value="Unassembled WGS sequence"/>
</dbReference>
<evidence type="ECO:0000256" key="3">
    <source>
        <dbReference type="ARBA" id="ARBA00031621"/>
    </source>
</evidence>
<evidence type="ECO:0000256" key="1">
    <source>
        <dbReference type="ARBA" id="ARBA00022763"/>
    </source>
</evidence>
<name>A0AAN6D904_9ASCO</name>
<comment type="caution">
    <text evidence="6">The sequence shown here is derived from an EMBL/GenBank/DDBJ whole genome shotgun (WGS) entry which is preliminary data.</text>
</comment>
<dbReference type="GO" id="GO:0003824">
    <property type="term" value="F:catalytic activity"/>
    <property type="evidence" value="ECO:0007669"/>
    <property type="project" value="InterPro"/>
</dbReference>
<accession>A0AAN6D904</accession>